<evidence type="ECO:0000259" key="4">
    <source>
        <dbReference type="Pfam" id="PF13377"/>
    </source>
</evidence>
<accession>A0ABZ2Z8U4</accession>
<dbReference type="CDD" id="cd06267">
    <property type="entry name" value="PBP1_LacI_sugar_binding-like"/>
    <property type="match status" value="1"/>
</dbReference>
<evidence type="ECO:0000256" key="3">
    <source>
        <dbReference type="ARBA" id="ARBA00023163"/>
    </source>
</evidence>
<dbReference type="InterPro" id="IPR028082">
    <property type="entry name" value="Peripla_BP_I"/>
</dbReference>
<evidence type="ECO:0000313" key="5">
    <source>
        <dbReference type="EMBL" id="WZN47096.1"/>
    </source>
</evidence>
<keyword evidence="3" id="KW-0804">Transcription</keyword>
<keyword evidence="1" id="KW-0805">Transcription regulation</keyword>
<dbReference type="Pfam" id="PF13377">
    <property type="entry name" value="Peripla_BP_3"/>
    <property type="match status" value="1"/>
</dbReference>
<gene>
    <name evidence="5" type="ORF">WJU22_02745</name>
</gene>
<keyword evidence="2" id="KW-0238">DNA-binding</keyword>
<dbReference type="Proteomes" id="UP001449657">
    <property type="component" value="Chromosome"/>
</dbReference>
<organism evidence="5 6">
    <name type="scientific">Chitinophaga caseinilytica</name>
    <dbReference type="NCBI Taxonomy" id="2267521"/>
    <lineage>
        <taxon>Bacteria</taxon>
        <taxon>Pseudomonadati</taxon>
        <taxon>Bacteroidota</taxon>
        <taxon>Chitinophagia</taxon>
        <taxon>Chitinophagales</taxon>
        <taxon>Chitinophagaceae</taxon>
        <taxon>Chitinophaga</taxon>
    </lineage>
</organism>
<dbReference type="SUPFAM" id="SSF53822">
    <property type="entry name" value="Periplasmic binding protein-like I"/>
    <property type="match status" value="1"/>
</dbReference>
<feature type="domain" description="Transcriptional regulator LacI/GalR-like sensor" evidence="4">
    <location>
        <begin position="88"/>
        <end position="247"/>
    </location>
</feature>
<protein>
    <submittedName>
        <fullName evidence="5">Substrate-binding domain-containing protein</fullName>
    </submittedName>
</protein>
<dbReference type="InterPro" id="IPR046335">
    <property type="entry name" value="LacI/GalR-like_sensor"/>
</dbReference>
<sequence length="250" mass="26816">MAKEKGYHSIICLTHEDYKDEQAILKDFQSGRVDGVLMSVSGTTENGAHIRALMDQGVPVVLFDRVLPDVPAPKVVTDDAASAGNATQLLLKNGCRQVAFLGLSPQLSISADRLSGYESALREAGHRPLAKNVLCCDADPRRNLLAIKRLLRRKDRPDGIVAAVEKLAPLVYQACNELSLRIPQDVKVICFSNLEIAGMLQPSLSTVTQPAFEMGAKAAGLLIKLMAGKRVEMEVVVGSGVVGRASSGKN</sequence>
<name>A0ABZ2Z8U4_9BACT</name>
<dbReference type="Gene3D" id="3.40.50.2300">
    <property type="match status" value="2"/>
</dbReference>
<dbReference type="EMBL" id="CP150096">
    <property type="protein sequence ID" value="WZN47096.1"/>
    <property type="molecule type" value="Genomic_DNA"/>
</dbReference>
<evidence type="ECO:0000256" key="2">
    <source>
        <dbReference type="ARBA" id="ARBA00023125"/>
    </source>
</evidence>
<proteinExistence type="predicted"/>
<dbReference type="RefSeq" id="WP_341841758.1">
    <property type="nucleotide sequence ID" value="NZ_CP149792.1"/>
</dbReference>
<dbReference type="PANTHER" id="PTHR30146:SF109">
    <property type="entry name" value="HTH-TYPE TRANSCRIPTIONAL REGULATOR GALS"/>
    <property type="match status" value="1"/>
</dbReference>
<dbReference type="PANTHER" id="PTHR30146">
    <property type="entry name" value="LACI-RELATED TRANSCRIPTIONAL REPRESSOR"/>
    <property type="match status" value="1"/>
</dbReference>
<keyword evidence="6" id="KW-1185">Reference proteome</keyword>
<evidence type="ECO:0000313" key="6">
    <source>
        <dbReference type="Proteomes" id="UP001449657"/>
    </source>
</evidence>
<reference evidence="5 6" key="1">
    <citation type="submission" date="2024-03" db="EMBL/GenBank/DDBJ databases">
        <title>Chitinophaga caseinilytica sp. nov., a casein hydrolysing bacterium isolated from forest soil.</title>
        <authorList>
            <person name="Lee D.S."/>
            <person name="Han D.M."/>
            <person name="Baek J.H."/>
            <person name="Choi D.G."/>
            <person name="Jeon J.H."/>
            <person name="Jeon C.O."/>
        </authorList>
    </citation>
    <scope>NUCLEOTIDE SEQUENCE [LARGE SCALE GENOMIC DNA]</scope>
    <source>
        <strain evidence="5 6">KACC 19118</strain>
    </source>
</reference>
<evidence type="ECO:0000256" key="1">
    <source>
        <dbReference type="ARBA" id="ARBA00023015"/>
    </source>
</evidence>